<evidence type="ECO:0000256" key="6">
    <source>
        <dbReference type="ARBA" id="ARBA00022842"/>
    </source>
</evidence>
<proteinExistence type="inferred from homology"/>
<dbReference type="Pfam" id="PF00348">
    <property type="entry name" value="polyprenyl_synt"/>
    <property type="match status" value="1"/>
</dbReference>
<gene>
    <name evidence="8" type="ORF">F6B93_17095</name>
</gene>
<keyword evidence="6" id="KW-0460">Magnesium</keyword>
<evidence type="ECO:0008006" key="10">
    <source>
        <dbReference type="Google" id="ProtNLM"/>
    </source>
</evidence>
<comment type="cofactor">
    <cofactor evidence="1">
        <name>Mg(2+)</name>
        <dbReference type="ChEBI" id="CHEBI:18420"/>
    </cofactor>
</comment>
<dbReference type="PANTHER" id="PTHR12001:SF85">
    <property type="entry name" value="SHORT CHAIN ISOPRENYL DIPHOSPHATE SYNTHASE"/>
    <property type="match status" value="1"/>
</dbReference>
<dbReference type="Proteomes" id="UP000682202">
    <property type="component" value="Chromosome"/>
</dbReference>
<protein>
    <recommendedName>
        <fullName evidence="10">Polyprenyl synthetase family protein</fullName>
    </recommendedName>
</protein>
<dbReference type="RefSeq" id="WP_211696143.1">
    <property type="nucleotide sequence ID" value="NZ_CP046600.1"/>
</dbReference>
<dbReference type="GO" id="GO:0046872">
    <property type="term" value="F:metal ion binding"/>
    <property type="evidence" value="ECO:0007669"/>
    <property type="project" value="UniProtKB-KW"/>
</dbReference>
<dbReference type="EMBL" id="CP046600">
    <property type="protein sequence ID" value="QUR68569.1"/>
    <property type="molecule type" value="Genomic_DNA"/>
</dbReference>
<dbReference type="InterPro" id="IPR008949">
    <property type="entry name" value="Isoprenoid_synthase_dom_sf"/>
</dbReference>
<dbReference type="AlphaFoldDB" id="A0A975K0R8"/>
<evidence type="ECO:0000313" key="9">
    <source>
        <dbReference type="Proteomes" id="UP000682202"/>
    </source>
</evidence>
<evidence type="ECO:0000256" key="4">
    <source>
        <dbReference type="ARBA" id="ARBA00022679"/>
    </source>
</evidence>
<keyword evidence="5" id="KW-0479">Metal-binding</keyword>
<evidence type="ECO:0000256" key="7">
    <source>
        <dbReference type="RuleBase" id="RU004466"/>
    </source>
</evidence>
<reference evidence="8" key="1">
    <citation type="submission" date="2019-12" db="EMBL/GenBank/DDBJ databases">
        <title>Mycobacterium spongiae sp. nov.</title>
        <authorList>
            <person name="Stinear T."/>
        </authorList>
    </citation>
    <scope>NUCLEOTIDE SEQUENCE</scope>
    <source>
        <strain evidence="8">FSD4b-SM</strain>
    </source>
</reference>
<comment type="similarity">
    <text evidence="3 7">Belongs to the FPP/GGPP synthase family.</text>
</comment>
<evidence type="ECO:0000256" key="3">
    <source>
        <dbReference type="ARBA" id="ARBA00006706"/>
    </source>
</evidence>
<dbReference type="Gene3D" id="1.10.600.10">
    <property type="entry name" value="Farnesyl Diphosphate Synthase"/>
    <property type="match status" value="1"/>
</dbReference>
<comment type="pathway">
    <text evidence="2">Isoprenoid biosynthesis.</text>
</comment>
<evidence type="ECO:0000313" key="8">
    <source>
        <dbReference type="EMBL" id="QUR68569.1"/>
    </source>
</evidence>
<name>A0A975K0R8_9MYCO</name>
<evidence type="ECO:0000256" key="2">
    <source>
        <dbReference type="ARBA" id="ARBA00005128"/>
    </source>
</evidence>
<accession>A0A975K0R8</accession>
<evidence type="ECO:0000256" key="5">
    <source>
        <dbReference type="ARBA" id="ARBA00022723"/>
    </source>
</evidence>
<evidence type="ECO:0000256" key="1">
    <source>
        <dbReference type="ARBA" id="ARBA00001946"/>
    </source>
</evidence>
<dbReference type="SUPFAM" id="SSF48576">
    <property type="entry name" value="Terpenoid synthases"/>
    <property type="match status" value="1"/>
</dbReference>
<keyword evidence="9" id="KW-1185">Reference proteome</keyword>
<organism evidence="8 9">
    <name type="scientific">Mycobacterium spongiae</name>
    <dbReference type="NCBI Taxonomy" id="886343"/>
    <lineage>
        <taxon>Bacteria</taxon>
        <taxon>Bacillati</taxon>
        <taxon>Actinomycetota</taxon>
        <taxon>Actinomycetes</taxon>
        <taxon>Mycobacteriales</taxon>
        <taxon>Mycobacteriaceae</taxon>
        <taxon>Mycobacterium</taxon>
    </lineage>
</organism>
<dbReference type="PANTHER" id="PTHR12001">
    <property type="entry name" value="GERANYLGERANYL PYROPHOSPHATE SYNTHASE"/>
    <property type="match status" value="1"/>
</dbReference>
<dbReference type="GO" id="GO:0004659">
    <property type="term" value="F:prenyltransferase activity"/>
    <property type="evidence" value="ECO:0007669"/>
    <property type="project" value="InterPro"/>
</dbReference>
<dbReference type="InterPro" id="IPR000092">
    <property type="entry name" value="Polyprenyl_synt"/>
</dbReference>
<keyword evidence="4 7" id="KW-0808">Transferase</keyword>
<dbReference type="KEGG" id="mspg:F6B93_17095"/>
<sequence length="373" mass="39438">MTDTTTNARTTSPGNGDVDARRVTRFATEVAAAMSDELAARWIAIARRYGAAIGCGTEGAFVCDVATLDGGEYVRPLLAAASYAGCGGTDYDDITTLAIALQFLHVGLCAHNDLIDDEDIRHGRPNMLARARQDPLINARPAHTAQRHVTARSVLAGDLAVGAAFTAVTEMTISPRLMAAITKQFALALETSVLGEFADTYAELLDVDTTDTVVRAERKTASSSTVLPLVSGAICAGQTDEASLHQLTGVGLALGLSYQLADDLLSVVGDSALSGKPLFSNIRAGKHTELVRQALRRADRHQRSIIERCLGNDVDGTAGPMLAAIFHDTGAVGAVRSMIDQCTERIAASRLQFAPGLRDHLVHIAHALARRVA</sequence>
<dbReference type="GO" id="GO:0008299">
    <property type="term" value="P:isoprenoid biosynthetic process"/>
    <property type="evidence" value="ECO:0007669"/>
    <property type="project" value="InterPro"/>
</dbReference>